<reference evidence="3" key="1">
    <citation type="submission" date="2015-06" db="EMBL/GenBank/DDBJ databases">
        <title>Antimicrobial resistance-carrying plasmid pAsa4 variants found in Aeromonas salmonicida subsp. salmonicida: general architecture, construction blocks and gene elimination.</title>
        <authorList>
            <person name="Tanaka K.H."/>
            <person name="Vincent A.T."/>
            <person name="Trudel M.V."/>
            <person name="Paquet V.E."/>
            <person name="Frenette M."/>
            <person name="Charette S.J."/>
        </authorList>
    </citation>
    <scope>NUCLEOTIDE SEQUENCE</scope>
    <source>
        <strain evidence="3">JF2267</strain>
        <plasmid evidence="3">pAsa4c</plasmid>
    </source>
</reference>
<protein>
    <submittedName>
        <fullName evidence="3">Conjugal transfer protein</fullName>
    </submittedName>
</protein>
<evidence type="ECO:0000256" key="1">
    <source>
        <dbReference type="SAM" id="MobiDB-lite"/>
    </source>
</evidence>
<feature type="compositionally biased region" description="Basic and acidic residues" evidence="1">
    <location>
        <begin position="846"/>
        <end position="860"/>
    </location>
</feature>
<organism evidence="3">
    <name type="scientific">Aeromonas salmonicida subsp. salmonicida</name>
    <dbReference type="NCBI Taxonomy" id="29491"/>
    <lineage>
        <taxon>Bacteria</taxon>
        <taxon>Pseudomonadati</taxon>
        <taxon>Pseudomonadota</taxon>
        <taxon>Gammaproteobacteria</taxon>
        <taxon>Aeromonadales</taxon>
        <taxon>Aeromonadaceae</taxon>
        <taxon>Aeromonas</taxon>
    </lineage>
</organism>
<feature type="region of interest" description="Disordered" evidence="1">
    <location>
        <begin position="825"/>
        <end position="894"/>
    </location>
</feature>
<feature type="region of interest" description="Disordered" evidence="1">
    <location>
        <begin position="467"/>
        <end position="525"/>
    </location>
</feature>
<accession>A0A189PGK5</accession>
<gene>
    <name evidence="3" type="primary">traI</name>
</gene>
<dbReference type="Pfam" id="PF07514">
    <property type="entry name" value="TraI_2"/>
    <property type="match status" value="1"/>
</dbReference>
<dbReference type="EMBL" id="KT033470">
    <property type="protein sequence ID" value="ALL42336.1"/>
    <property type="molecule type" value="Genomic_DNA"/>
</dbReference>
<feature type="compositionally biased region" description="Pro residues" evidence="1">
    <location>
        <begin position="829"/>
        <end position="845"/>
    </location>
</feature>
<dbReference type="AlphaFoldDB" id="A0A189PGK5"/>
<name>A0A189PGK5_AERSS</name>
<dbReference type="NCBIfam" id="NF041494">
    <property type="entry name" value="MobH"/>
    <property type="match status" value="1"/>
</dbReference>
<dbReference type="InterPro" id="IPR011119">
    <property type="entry name" value="Unchr_helicase_relaxase_TraI"/>
</dbReference>
<feature type="compositionally biased region" description="Low complexity" evidence="1">
    <location>
        <begin position="499"/>
        <end position="523"/>
    </location>
</feature>
<geneLocation type="plasmid" evidence="3">
    <name>pAsa4c</name>
</geneLocation>
<sequence>MLSVLNKLFGWGGSKGESPQSGRLLPLKDMDEEDIPRYPPFAKGLPVAPIDKILATQAELIEKVRNSLGFTIEDFNRLVLPVIHRYAAFVHLLPASEAHHHRGAGGLFRHGLEVAFWAAQASESVIFSIEGTPKQRRDNEPRWRLASCFSGLLHDVGKPLADVSITDKNGVVTWNPYFESLHDWAGRNHVDRYFIRWREKRHKRHEQFSLLAVDRIIPVATREYLSESGPLIIEAMLEAISGTSVNQPVTKLMLRADQESVSRDLKQNRLNVDEFSYGVPVERYVFDAIRRLVKTGKWKVNEPGAKVWHLQQGVFIAWRNLGDLYDLISHDKIPGIPRDPDTLADILIERGFAVPNTVQEKGDRAYYRYWEVLPEMIQEAAGSIKILMLRLESNELVFTTEPPAAVAGEVVGDVADAVIELIDPDEASDADDESASGMSESLLSAEQEAMNALAGLGFGDAMEILGGTASDDNATQPAPVVDTTPPAKPAKGAGGRGGKNQAKKTAPAAPEQQQPEPSPQEIAKSTPPLAVENPLQAIMDVGGGLGGLDFPFDAFVAGTSMSDEPSQALAPEPKQDVANPDNPDTPNLGLMNQVFPNFMNDESTGDVGGMDLPPAWAIEEIPSFHAYEGEVGQPGNQFVSEELAGADAPDAKGELLTLMATFGEAGPILERAILPVLEGKATLGEVLCLMKGQAVILYPEGARALGAPSEILTALFHAQAIVPDPVMSGRKVQDFNGVKAIVLTEQLSSAFIAAIKQAESLLGGYQDAFELVASPEVKKNQSKKNRGQRKTSRSESSGEDSHAASPERAQVEEKRVIADAQLIDVSVEPPSPPVPPVDTTPPPDKVVPRKESRGKEKVDKPIQPAPTTKPAEGTQNLARLPPREQPKPESQQKQARVIDVGNIALPGPDLPEELSPRSIVKEETVDEALYLPPKMTPEKAIQMLKEMIKNRSGRWLVSAVLEEEGFLTTSDKAFEVIAGEYTGISKHVLGGTLRRAQRRPLLKQRQGKLYLEVDKS</sequence>
<feature type="region of interest" description="Disordered" evidence="1">
    <location>
        <begin position="562"/>
        <end position="586"/>
    </location>
</feature>
<evidence type="ECO:0000313" key="3">
    <source>
        <dbReference type="EMBL" id="ALL42336.1"/>
    </source>
</evidence>
<dbReference type="Gene3D" id="1.10.3210.40">
    <property type="match status" value="1"/>
</dbReference>
<feature type="domain" description="Uncharacterised" evidence="2">
    <location>
        <begin position="50"/>
        <end position="357"/>
    </location>
</feature>
<dbReference type="SUPFAM" id="SSF109604">
    <property type="entry name" value="HD-domain/PDEase-like"/>
    <property type="match status" value="1"/>
</dbReference>
<keyword evidence="3" id="KW-0614">Plasmid</keyword>
<feature type="region of interest" description="Disordered" evidence="1">
    <location>
        <begin position="778"/>
        <end position="810"/>
    </location>
</feature>
<feature type="compositionally biased region" description="Basic residues" evidence="1">
    <location>
        <begin position="780"/>
        <end position="791"/>
    </location>
</feature>
<evidence type="ECO:0000259" key="2">
    <source>
        <dbReference type="Pfam" id="PF07514"/>
    </source>
</evidence>
<proteinExistence type="predicted"/>